<comment type="similarity">
    <text evidence="1">Belongs to the heparin-binding growth factors family.</text>
</comment>
<dbReference type="GO" id="GO:0008284">
    <property type="term" value="P:positive regulation of cell population proliferation"/>
    <property type="evidence" value="ECO:0000318"/>
    <property type="project" value="GO_Central"/>
</dbReference>
<dbReference type="GO" id="GO:0043410">
    <property type="term" value="P:positive regulation of MAPK cascade"/>
    <property type="evidence" value="ECO:0000318"/>
    <property type="project" value="GO_Central"/>
</dbReference>
<dbReference type="CTD" id="108710189"/>
<gene>
    <name evidence="3 4" type="primary">fgf23.2.L</name>
</gene>
<evidence type="ECO:0000313" key="4">
    <source>
        <dbReference type="Xenbase" id="XB-GENE-6487712"/>
    </source>
</evidence>
<sequence>MRLKIKYCISLLYQSLYQHKEMIKNKQQTRLGLALAFLASLNVIYAFPNSSPVINAGWGVSDRLMHLYTASDWNSFHLQINHDGSVDGTPTQTIYSAIMIKSESAGHVIITGVKTNQYLCMDRSGNVFGYHDFNHDDCVFKHETLENNFDVYHSPKHNYVISLKEPKHRFHPGMDLPPYSQFLSLKNEIPITRFNAPEPEMRIPESNFADPNDIIKNLRNWDFSQSIHNPFQDVWLPFPSGSLPVIRAPLPIIHNNVINTDDPEEIVKMKTYRYFKR</sequence>
<dbReference type="RefSeq" id="XP_018106827.1">
    <property type="nucleotide sequence ID" value="XM_018251338.2"/>
</dbReference>
<evidence type="ECO:0000256" key="1">
    <source>
        <dbReference type="ARBA" id="ARBA00007936"/>
    </source>
</evidence>
<dbReference type="OrthoDB" id="8909943at2759"/>
<dbReference type="InterPro" id="IPR002209">
    <property type="entry name" value="Fibroblast_GF_fam"/>
</dbReference>
<dbReference type="GO" id="GO:0005615">
    <property type="term" value="C:extracellular space"/>
    <property type="evidence" value="ECO:0000318"/>
    <property type="project" value="GO_Central"/>
</dbReference>
<dbReference type="GO" id="GO:0005737">
    <property type="term" value="C:cytoplasm"/>
    <property type="evidence" value="ECO:0000318"/>
    <property type="project" value="GO_Central"/>
</dbReference>
<dbReference type="SUPFAM" id="SSF50353">
    <property type="entry name" value="Cytokine"/>
    <property type="match status" value="1"/>
</dbReference>
<reference evidence="3" key="1">
    <citation type="submission" date="2025-08" db="UniProtKB">
        <authorList>
            <consortium name="RefSeq"/>
        </authorList>
    </citation>
    <scope>IDENTIFICATION</scope>
    <source>
        <strain evidence="3">J_2021</strain>
        <tissue evidence="3">Erythrocytes</tissue>
    </source>
</reference>
<dbReference type="GO" id="GO:0008083">
    <property type="term" value="F:growth factor activity"/>
    <property type="evidence" value="ECO:0000318"/>
    <property type="project" value="GO_Central"/>
</dbReference>
<dbReference type="GO" id="GO:0008543">
    <property type="term" value="P:fibroblast growth factor receptor signaling pathway"/>
    <property type="evidence" value="ECO:0000318"/>
    <property type="project" value="GO_Central"/>
</dbReference>
<dbReference type="KEGG" id="xla:108710189"/>
<dbReference type="Gene3D" id="2.80.10.50">
    <property type="match status" value="1"/>
</dbReference>
<name>A0A8J0UGD4_XENLA</name>
<dbReference type="Proteomes" id="UP000186698">
    <property type="component" value="Chromosome 3L"/>
</dbReference>
<dbReference type="PRINTS" id="PR00262">
    <property type="entry name" value="IL1HBGF"/>
</dbReference>
<accession>A0A8J0UGD4</accession>
<dbReference type="GO" id="GO:0030334">
    <property type="term" value="P:regulation of cell migration"/>
    <property type="evidence" value="ECO:0000318"/>
    <property type="project" value="GO_Central"/>
</dbReference>
<proteinExistence type="inferred from homology"/>
<dbReference type="GO" id="GO:0022008">
    <property type="term" value="P:neurogenesis"/>
    <property type="evidence" value="ECO:0000318"/>
    <property type="project" value="GO_Central"/>
</dbReference>
<dbReference type="GeneID" id="108710189"/>
<evidence type="ECO:0000313" key="2">
    <source>
        <dbReference type="Proteomes" id="UP000186698"/>
    </source>
</evidence>
<dbReference type="SMART" id="SM00442">
    <property type="entry name" value="FGF"/>
    <property type="match status" value="1"/>
</dbReference>
<dbReference type="Pfam" id="PF00167">
    <property type="entry name" value="FGF"/>
    <property type="match status" value="1"/>
</dbReference>
<dbReference type="InterPro" id="IPR008996">
    <property type="entry name" value="IL1/FGF"/>
</dbReference>
<evidence type="ECO:0000313" key="3">
    <source>
        <dbReference type="RefSeq" id="XP_018106827.1"/>
    </source>
</evidence>
<organism evidence="2 3">
    <name type="scientific">Xenopus laevis</name>
    <name type="common">African clawed frog</name>
    <dbReference type="NCBI Taxonomy" id="8355"/>
    <lineage>
        <taxon>Eukaryota</taxon>
        <taxon>Metazoa</taxon>
        <taxon>Chordata</taxon>
        <taxon>Craniata</taxon>
        <taxon>Vertebrata</taxon>
        <taxon>Euteleostomi</taxon>
        <taxon>Amphibia</taxon>
        <taxon>Batrachia</taxon>
        <taxon>Anura</taxon>
        <taxon>Pipoidea</taxon>
        <taxon>Pipidae</taxon>
        <taxon>Xenopodinae</taxon>
        <taxon>Xenopus</taxon>
        <taxon>Xenopus</taxon>
    </lineage>
</organism>
<dbReference type="GO" id="GO:0005105">
    <property type="term" value="F:type 1 fibroblast growth factor receptor binding"/>
    <property type="evidence" value="ECO:0000318"/>
    <property type="project" value="GO_Central"/>
</dbReference>
<dbReference type="Xenbase" id="XB-GENE-6487712">
    <property type="gene designation" value="fgf23.2.L"/>
</dbReference>
<dbReference type="AGR" id="Xenbase:XB-GENE-6487712"/>
<dbReference type="AlphaFoldDB" id="A0A8J0UGD4"/>
<keyword evidence="2" id="KW-1185">Reference proteome</keyword>
<protein>
    <submittedName>
        <fullName evidence="3">Fibroblast growth factor 23</fullName>
    </submittedName>
</protein>
<dbReference type="PANTHER" id="PTHR11486">
    <property type="entry name" value="FIBROBLAST GROWTH FACTOR"/>
    <property type="match status" value="1"/>
</dbReference>